<dbReference type="Pfam" id="PF13031">
    <property type="entry name" value="DUF3892"/>
    <property type="match status" value="1"/>
</dbReference>
<dbReference type="InterPro" id="IPR024997">
    <property type="entry name" value="DUF3892"/>
</dbReference>
<keyword evidence="2" id="KW-0614">Plasmid</keyword>
<dbReference type="EMBL" id="CP067141">
    <property type="protein sequence ID" value="WCR05621.1"/>
    <property type="molecule type" value="Genomic_DNA"/>
</dbReference>
<dbReference type="RefSeq" id="WP_076526868.1">
    <property type="nucleotide sequence ID" value="NZ_CP067141.1"/>
</dbReference>
<geneLocation type="plasmid" evidence="2 4">
    <name>p242883</name>
</geneLocation>
<dbReference type="EMBL" id="FTOU01000010">
    <property type="protein sequence ID" value="SIS96409.1"/>
    <property type="molecule type" value="Genomic_DNA"/>
</dbReference>
<dbReference type="Proteomes" id="UP001215549">
    <property type="component" value="Plasmid p242883"/>
</dbReference>
<keyword evidence="4" id="KW-1185">Reference proteome</keyword>
<evidence type="ECO:0000313" key="4">
    <source>
        <dbReference type="Proteomes" id="UP001215549"/>
    </source>
</evidence>
<gene>
    <name evidence="2" type="ORF">JHX88_21310</name>
    <name evidence="1" type="ORF">SAMN05421772_11078</name>
</gene>
<dbReference type="Proteomes" id="UP000186216">
    <property type="component" value="Unassembled WGS sequence"/>
</dbReference>
<dbReference type="AlphaFoldDB" id="A0AA45W5T8"/>
<accession>A0AA45W5T8</accession>
<sequence length="93" mass="10628">MTELLQITCINKINRLDPYDSISHVGGRRWIATLEEVIRYIESGRYRFYVDVGGKCVNVVIATSGFGNKFLKTEMDKDLPNYLLSLSECAQSY</sequence>
<evidence type="ECO:0000313" key="1">
    <source>
        <dbReference type="EMBL" id="SIS96409.1"/>
    </source>
</evidence>
<reference evidence="2 4" key="2">
    <citation type="submission" date="2021-01" db="EMBL/GenBank/DDBJ databases">
        <title>Biogeographic distribution of Paracoccus.</title>
        <authorList>
            <person name="Hollensteiner J."/>
            <person name="Leineberger J."/>
            <person name="Brinkhoff T."/>
            <person name="Daniel R."/>
        </authorList>
    </citation>
    <scope>NUCLEOTIDE SEQUENCE [LARGE SCALE GENOMIC DNA]</scope>
    <source>
        <strain evidence="2 4">DSM 18447</strain>
        <plasmid evidence="2 4">p242883</plasmid>
    </source>
</reference>
<name>A0AA45W5T8_9RHOB</name>
<proteinExistence type="predicted"/>
<evidence type="ECO:0000313" key="2">
    <source>
        <dbReference type="EMBL" id="WCR05621.1"/>
    </source>
</evidence>
<reference evidence="1 3" key="1">
    <citation type="submission" date="2017-01" db="EMBL/GenBank/DDBJ databases">
        <authorList>
            <person name="Varghese N."/>
            <person name="Submissions S."/>
        </authorList>
    </citation>
    <scope>NUCLEOTIDE SEQUENCE [LARGE SCALE GENOMIC DNA]</scope>
    <source>
        <strain evidence="1 3">DSM 18447</strain>
    </source>
</reference>
<evidence type="ECO:0000313" key="3">
    <source>
        <dbReference type="Proteomes" id="UP000186216"/>
    </source>
</evidence>
<organism evidence="1 3">
    <name type="scientific">Paracoccus saliphilus</name>
    <dbReference type="NCBI Taxonomy" id="405559"/>
    <lineage>
        <taxon>Bacteria</taxon>
        <taxon>Pseudomonadati</taxon>
        <taxon>Pseudomonadota</taxon>
        <taxon>Alphaproteobacteria</taxon>
        <taxon>Rhodobacterales</taxon>
        <taxon>Paracoccaceae</taxon>
        <taxon>Paracoccus</taxon>
    </lineage>
</organism>
<protein>
    <submittedName>
        <fullName evidence="2">DUF3892 domain-containing protein</fullName>
    </submittedName>
</protein>